<keyword evidence="3 7" id="KW-0547">Nucleotide-binding</keyword>
<organism evidence="10 11">
    <name type="scientific">Corynespora cassiicola Philippines</name>
    <dbReference type="NCBI Taxonomy" id="1448308"/>
    <lineage>
        <taxon>Eukaryota</taxon>
        <taxon>Fungi</taxon>
        <taxon>Dikarya</taxon>
        <taxon>Ascomycota</taxon>
        <taxon>Pezizomycotina</taxon>
        <taxon>Dothideomycetes</taxon>
        <taxon>Pleosporomycetidae</taxon>
        <taxon>Pleosporales</taxon>
        <taxon>Corynesporascaceae</taxon>
        <taxon>Corynespora</taxon>
    </lineage>
</organism>
<dbReference type="OrthoDB" id="1722066at2759"/>
<evidence type="ECO:0000256" key="2">
    <source>
        <dbReference type="ARBA" id="ARBA00022598"/>
    </source>
</evidence>
<dbReference type="EMBL" id="KZ678138">
    <property type="protein sequence ID" value="PSN64349.1"/>
    <property type="molecule type" value="Genomic_DNA"/>
</dbReference>
<dbReference type="InterPro" id="IPR004413">
    <property type="entry name" value="GatB"/>
</dbReference>
<comment type="subunit">
    <text evidence="7">Subunit of the heterotrimeric GatCAB amidotransferase (AdT) complex, composed of A, B and C subunits.</text>
</comment>
<comment type="subcellular location">
    <subcellularLocation>
        <location evidence="7">Mitochondrion</location>
    </subcellularLocation>
</comment>
<dbReference type="InterPro" id="IPR017958">
    <property type="entry name" value="Gln-tRNA_amidoTrfase_suB_CS"/>
</dbReference>
<evidence type="ECO:0000259" key="9">
    <source>
        <dbReference type="SMART" id="SM00845"/>
    </source>
</evidence>
<evidence type="ECO:0000256" key="3">
    <source>
        <dbReference type="ARBA" id="ARBA00022741"/>
    </source>
</evidence>
<dbReference type="GO" id="GO:0032543">
    <property type="term" value="P:mitochondrial translation"/>
    <property type="evidence" value="ECO:0007669"/>
    <property type="project" value="UniProtKB-UniRule"/>
</dbReference>
<dbReference type="GO" id="GO:0005524">
    <property type="term" value="F:ATP binding"/>
    <property type="evidence" value="ECO:0007669"/>
    <property type="project" value="UniProtKB-KW"/>
</dbReference>
<dbReference type="GO" id="GO:0005739">
    <property type="term" value="C:mitochondrion"/>
    <property type="evidence" value="ECO:0007669"/>
    <property type="project" value="UniProtKB-SubCell"/>
</dbReference>
<evidence type="ECO:0000313" key="10">
    <source>
        <dbReference type="EMBL" id="PSN64349.1"/>
    </source>
</evidence>
<comment type="catalytic activity">
    <reaction evidence="6 7">
        <text>L-glutamyl-tRNA(Gln) + L-glutamine + ATP + H2O = L-glutaminyl-tRNA(Gln) + L-glutamate + ADP + phosphate + H(+)</text>
        <dbReference type="Rhea" id="RHEA:17521"/>
        <dbReference type="Rhea" id="RHEA-COMP:9681"/>
        <dbReference type="Rhea" id="RHEA-COMP:9684"/>
        <dbReference type="ChEBI" id="CHEBI:15377"/>
        <dbReference type="ChEBI" id="CHEBI:15378"/>
        <dbReference type="ChEBI" id="CHEBI:29985"/>
        <dbReference type="ChEBI" id="CHEBI:30616"/>
        <dbReference type="ChEBI" id="CHEBI:43474"/>
        <dbReference type="ChEBI" id="CHEBI:58359"/>
        <dbReference type="ChEBI" id="CHEBI:78520"/>
        <dbReference type="ChEBI" id="CHEBI:78521"/>
        <dbReference type="ChEBI" id="CHEBI:456216"/>
    </reaction>
</comment>
<sequence>MFSNTARTTIAFASKQPYVCQTCRLRARHLPLASLARPAFAQLRSVQIASQPQPTDDTPFRKALKDATKKKKKESREASAASKGSNKIKDARLDKWELTVGIEIHAGLNTARKLFSNALTSSSQKANAHVALFDVAFPGSQPHFQKATLVPAVRAALALNCEIQPRSSFDRKHYFYQDQPNGYQITQYYEPFARDGHITLYPHDFPGGVSPEGGPVTIGIKQVQMEQDTAKTIQQPPLQLLDFNRVSHPLIEIITLPQIHNPTTAAVCVRKIQTILKTVNAVTAGMEVGGLRADVNVSVRQRHADQTGQTHSYHGVSGLGQRTEIKNLASVKAIEDAIIAERDRQIDLIENGGVVEGETRGWTLGSKTTKRLRGKEGEVDYRYMPDPDLPPVFIGNDLIEHLKTTMPNLPDDNIETLVEGGEYKLTSKDASTLLLLDDGDRLDYYYDVVEQLQSKFADEPEILARIGKAAGNWVLMELGGLFTDTEWSDTRVGSSELASIIEHLLRKQITGRTAKSLLAQKFGGDARSVEQIIGEEGLLLRPLSRQEYLDLAQTVLESKPDVVKDIVEKQRHQKVKFFVGQMMARGAEGTVEPETAEIILRELLELPLMEQK</sequence>
<dbReference type="SUPFAM" id="SSF89095">
    <property type="entry name" value="GatB/YqeY motif"/>
    <property type="match status" value="1"/>
</dbReference>
<accession>A0A2T2NG54</accession>
<keyword evidence="4 7" id="KW-0067">ATP-binding</keyword>
<dbReference type="InterPro" id="IPR023168">
    <property type="entry name" value="GatB_Yqey_C_2"/>
</dbReference>
<dbReference type="Pfam" id="PF02934">
    <property type="entry name" value="GatB_N"/>
    <property type="match status" value="1"/>
</dbReference>
<feature type="domain" description="Asn/Gln amidotransferase" evidence="9">
    <location>
        <begin position="443"/>
        <end position="604"/>
    </location>
</feature>
<keyword evidence="7" id="KW-0496">Mitochondrion</keyword>
<dbReference type="STRING" id="1448308.A0A2T2NG54"/>
<dbReference type="NCBIfam" id="TIGR00133">
    <property type="entry name" value="gatB"/>
    <property type="match status" value="1"/>
</dbReference>
<dbReference type="GO" id="GO:0070681">
    <property type="term" value="P:glutaminyl-tRNAGln biosynthesis via transamidation"/>
    <property type="evidence" value="ECO:0007669"/>
    <property type="project" value="UniProtKB-UniRule"/>
</dbReference>
<dbReference type="Proteomes" id="UP000240883">
    <property type="component" value="Unassembled WGS sequence"/>
</dbReference>
<evidence type="ECO:0000256" key="5">
    <source>
        <dbReference type="ARBA" id="ARBA00022917"/>
    </source>
</evidence>
<evidence type="ECO:0000256" key="8">
    <source>
        <dbReference type="SAM" id="MobiDB-lite"/>
    </source>
</evidence>
<evidence type="ECO:0000256" key="4">
    <source>
        <dbReference type="ARBA" id="ARBA00022840"/>
    </source>
</evidence>
<name>A0A2T2NG54_CORCC</name>
<evidence type="ECO:0000313" key="11">
    <source>
        <dbReference type="Proteomes" id="UP000240883"/>
    </source>
</evidence>
<comment type="similarity">
    <text evidence="1 7">Belongs to the GatB/GatE family. GatB subfamily.</text>
</comment>
<dbReference type="InterPro" id="IPR018027">
    <property type="entry name" value="Asn/Gln_amidotransferase"/>
</dbReference>
<keyword evidence="11" id="KW-1185">Reference proteome</keyword>
<dbReference type="NCBIfam" id="NF004012">
    <property type="entry name" value="PRK05477.1-2"/>
    <property type="match status" value="1"/>
</dbReference>
<dbReference type="InterPro" id="IPR003789">
    <property type="entry name" value="Asn/Gln_tRNA_amidoTrase-B-like"/>
</dbReference>
<comment type="function">
    <text evidence="7">Allows the formation of correctly charged Gln-tRNA(Gln) through the transamidation of misacylated Glu-tRNA(Gln) in the mitochondria. The reaction takes place in the presence of glutamine and ATP through an activated gamma-phospho-Glu-tRNA(Gln).</text>
</comment>
<reference evidence="10 11" key="1">
    <citation type="journal article" date="2018" name="Front. Microbiol.">
        <title>Genome-Wide Analysis of Corynespora cassiicola Leaf Fall Disease Putative Effectors.</title>
        <authorList>
            <person name="Lopez D."/>
            <person name="Ribeiro S."/>
            <person name="Label P."/>
            <person name="Fumanal B."/>
            <person name="Venisse J.S."/>
            <person name="Kohler A."/>
            <person name="de Oliveira R.R."/>
            <person name="Labutti K."/>
            <person name="Lipzen A."/>
            <person name="Lail K."/>
            <person name="Bauer D."/>
            <person name="Ohm R.A."/>
            <person name="Barry K.W."/>
            <person name="Spatafora J."/>
            <person name="Grigoriev I.V."/>
            <person name="Martin F.M."/>
            <person name="Pujade-Renaud V."/>
        </authorList>
    </citation>
    <scope>NUCLEOTIDE SEQUENCE [LARGE SCALE GENOMIC DNA]</scope>
    <source>
        <strain evidence="10 11">Philippines</strain>
    </source>
</reference>
<keyword evidence="5 7" id="KW-0648">Protein biosynthesis</keyword>
<dbReference type="PANTHER" id="PTHR11659:SF0">
    <property type="entry name" value="GLUTAMYL-TRNA(GLN) AMIDOTRANSFERASE SUBUNIT B, MITOCHONDRIAL"/>
    <property type="match status" value="1"/>
</dbReference>
<dbReference type="GO" id="GO:0030956">
    <property type="term" value="C:glutamyl-tRNA(Gln) amidotransferase complex"/>
    <property type="evidence" value="ECO:0007669"/>
    <property type="project" value="UniProtKB-UniRule"/>
</dbReference>
<dbReference type="SMART" id="SM00845">
    <property type="entry name" value="GatB_Yqey"/>
    <property type="match status" value="1"/>
</dbReference>
<evidence type="ECO:0000256" key="1">
    <source>
        <dbReference type="ARBA" id="ARBA00005306"/>
    </source>
</evidence>
<protein>
    <recommendedName>
        <fullName evidence="7">Glutamyl-tRNA(Gln) amidotransferase subunit B, mitochondrial</fullName>
        <shortName evidence="7">Glu-AdT subunit B</shortName>
        <ecNumber evidence="7">6.3.5.-</ecNumber>
    </recommendedName>
</protein>
<gene>
    <name evidence="10" type="ORF">BS50DRAFT_646363</name>
</gene>
<evidence type="ECO:0000256" key="6">
    <source>
        <dbReference type="ARBA" id="ARBA00047913"/>
    </source>
</evidence>
<dbReference type="InterPro" id="IPR006075">
    <property type="entry name" value="Asn/Gln-tRNA_Trfase_suB/E_cat"/>
</dbReference>
<dbReference type="AlphaFoldDB" id="A0A2T2NG54"/>
<dbReference type="SUPFAM" id="SSF55931">
    <property type="entry name" value="Glutamine synthetase/guanido kinase"/>
    <property type="match status" value="1"/>
</dbReference>
<dbReference type="Gene3D" id="1.10.10.410">
    <property type="match status" value="1"/>
</dbReference>
<keyword evidence="2 7" id="KW-0436">Ligase</keyword>
<evidence type="ECO:0000256" key="7">
    <source>
        <dbReference type="HAMAP-Rule" id="MF_03147"/>
    </source>
</evidence>
<dbReference type="HAMAP" id="MF_00121">
    <property type="entry name" value="GatB"/>
    <property type="match status" value="1"/>
</dbReference>
<proteinExistence type="inferred from homology"/>
<feature type="region of interest" description="Disordered" evidence="8">
    <location>
        <begin position="67"/>
        <end position="86"/>
    </location>
</feature>
<dbReference type="Pfam" id="PF02637">
    <property type="entry name" value="GatB_Yqey"/>
    <property type="match status" value="1"/>
</dbReference>
<dbReference type="InterPro" id="IPR017959">
    <property type="entry name" value="Asn/Gln-tRNA_amidoTrfase_suB/E"/>
</dbReference>
<dbReference type="GO" id="GO:0050567">
    <property type="term" value="F:glutaminyl-tRNA synthase (glutamine-hydrolyzing) activity"/>
    <property type="evidence" value="ECO:0007669"/>
    <property type="project" value="UniProtKB-UniRule"/>
</dbReference>
<dbReference type="InterPro" id="IPR014746">
    <property type="entry name" value="Gln_synth/guanido_kin_cat_dom"/>
</dbReference>
<dbReference type="PANTHER" id="PTHR11659">
    <property type="entry name" value="GLUTAMYL-TRNA GLN AMIDOTRANSFERASE SUBUNIT B MITOCHONDRIAL AND PROKARYOTIC PET112-RELATED"/>
    <property type="match status" value="1"/>
</dbReference>
<dbReference type="EC" id="6.3.5.-" evidence="7"/>
<dbReference type="PROSITE" id="PS01234">
    <property type="entry name" value="GATB"/>
    <property type="match status" value="1"/>
</dbReference>